<dbReference type="AlphaFoldDB" id="A0A5B7FG36"/>
<accession>A0A5B7FG36</accession>
<name>A0A5B7FG36_PORTR</name>
<evidence type="ECO:0000256" key="1">
    <source>
        <dbReference type="SAM" id="MobiDB-lite"/>
    </source>
</evidence>
<evidence type="ECO:0000313" key="2">
    <source>
        <dbReference type="EMBL" id="MPC44487.1"/>
    </source>
</evidence>
<protein>
    <submittedName>
        <fullName evidence="2">Uncharacterized protein</fullName>
    </submittedName>
</protein>
<dbReference type="Proteomes" id="UP000324222">
    <property type="component" value="Unassembled WGS sequence"/>
</dbReference>
<reference evidence="2 3" key="1">
    <citation type="submission" date="2019-05" db="EMBL/GenBank/DDBJ databases">
        <title>Another draft genome of Portunus trituberculatus and its Hox gene families provides insights of decapod evolution.</title>
        <authorList>
            <person name="Jeong J.-H."/>
            <person name="Song I."/>
            <person name="Kim S."/>
            <person name="Choi T."/>
            <person name="Kim D."/>
            <person name="Ryu S."/>
            <person name="Kim W."/>
        </authorList>
    </citation>
    <scope>NUCLEOTIDE SEQUENCE [LARGE SCALE GENOMIC DNA]</scope>
    <source>
        <tissue evidence="2">Muscle</tissue>
    </source>
</reference>
<comment type="caution">
    <text evidence="2">The sequence shown here is derived from an EMBL/GenBank/DDBJ whole genome shotgun (WGS) entry which is preliminary data.</text>
</comment>
<keyword evidence="3" id="KW-1185">Reference proteome</keyword>
<sequence length="78" mass="8670">MYLQLTYLAGTPFTFCLPTLTRSLATREYAGERASVESRGVAGWGRDDGLTHLRHSVPQAGDPTQKSSPHSDNFWWDG</sequence>
<evidence type="ECO:0000313" key="3">
    <source>
        <dbReference type="Proteomes" id="UP000324222"/>
    </source>
</evidence>
<dbReference type="EMBL" id="VSRR010006306">
    <property type="protein sequence ID" value="MPC44487.1"/>
    <property type="molecule type" value="Genomic_DNA"/>
</dbReference>
<feature type="compositionally biased region" description="Polar residues" evidence="1">
    <location>
        <begin position="62"/>
        <end position="71"/>
    </location>
</feature>
<proteinExistence type="predicted"/>
<feature type="region of interest" description="Disordered" evidence="1">
    <location>
        <begin position="50"/>
        <end position="78"/>
    </location>
</feature>
<organism evidence="2 3">
    <name type="scientific">Portunus trituberculatus</name>
    <name type="common">Swimming crab</name>
    <name type="synonym">Neptunus trituberculatus</name>
    <dbReference type="NCBI Taxonomy" id="210409"/>
    <lineage>
        <taxon>Eukaryota</taxon>
        <taxon>Metazoa</taxon>
        <taxon>Ecdysozoa</taxon>
        <taxon>Arthropoda</taxon>
        <taxon>Crustacea</taxon>
        <taxon>Multicrustacea</taxon>
        <taxon>Malacostraca</taxon>
        <taxon>Eumalacostraca</taxon>
        <taxon>Eucarida</taxon>
        <taxon>Decapoda</taxon>
        <taxon>Pleocyemata</taxon>
        <taxon>Brachyura</taxon>
        <taxon>Eubrachyura</taxon>
        <taxon>Portunoidea</taxon>
        <taxon>Portunidae</taxon>
        <taxon>Portuninae</taxon>
        <taxon>Portunus</taxon>
    </lineage>
</organism>
<gene>
    <name evidence="2" type="ORF">E2C01_038160</name>
</gene>